<comment type="caution">
    <text evidence="4">The sequence shown here is derived from an EMBL/GenBank/DDBJ whole genome shotgun (WGS) entry which is preliminary data.</text>
</comment>
<feature type="transmembrane region" description="Helical" evidence="2">
    <location>
        <begin position="426"/>
        <end position="452"/>
    </location>
</feature>
<feature type="transmembrane region" description="Helical" evidence="2">
    <location>
        <begin position="392"/>
        <end position="419"/>
    </location>
</feature>
<evidence type="ECO:0000313" key="5">
    <source>
        <dbReference type="Proteomes" id="UP001276854"/>
    </source>
</evidence>
<keyword evidence="2" id="KW-0472">Membrane</keyword>
<sequence>MKRIIRQWAVLSLVLIICLGISQTAYAGSVNGNEQSVLSTASGQFEKDGIIYAVKPEYINSLRSYLSQDDVDLTAEQAQAAIAEIYANVKTGIESGYLVEVGRVSESEIKSETKHQSVEAGDPKDKITEKKEEVKETQPNKKEEEKPLPQESTDIKKETVAETSPAISILELVDKAPQQNYEYLYKDTNTLMSTIQIPYRIIWGCLFVAVCLIFVSLGIVLYKQLLTKHQNRKLRGSVKGVLTLALIDLTFLVCTGIGILSGAFQKNQILSNLPNTGYYSFIYDELKRDTSVSFALLNIPSEVMDHSITYEKVVIAARQQVENDLEQGNYKANTSILIEPLKRDMKVYFDEHSIKMTNQAQKGLDLLMNRLDEKYTALLNWPFGRWWIQLKAVYSSLSLAVLGLSFVLIALIHILLLLLHHYKYHGIILAGKGMAVGSGLSMLGITAGYLLMSRKWNALSPPYMNSFFLQYIDLIWKTGMIVSGVGILLGLVEIAAGRAWKEGK</sequence>
<feature type="region of interest" description="Disordered" evidence="1">
    <location>
        <begin position="110"/>
        <end position="158"/>
    </location>
</feature>
<gene>
    <name evidence="4" type="ORF">RZO55_19425</name>
</gene>
<feature type="transmembrane region" description="Helical" evidence="2">
    <location>
        <begin position="474"/>
        <end position="496"/>
    </location>
</feature>
<feature type="transmembrane region" description="Helical" evidence="2">
    <location>
        <begin position="201"/>
        <end position="222"/>
    </location>
</feature>
<accession>A0ABU4GQ47</accession>
<keyword evidence="3" id="KW-0732">Signal</keyword>
<organism evidence="4 5">
    <name type="scientific">Clostridium boliviensis</name>
    <dbReference type="NCBI Taxonomy" id="318465"/>
    <lineage>
        <taxon>Bacteria</taxon>
        <taxon>Bacillati</taxon>
        <taxon>Bacillota</taxon>
        <taxon>Clostridia</taxon>
        <taxon>Eubacteriales</taxon>
        <taxon>Clostridiaceae</taxon>
        <taxon>Clostridium</taxon>
    </lineage>
</organism>
<feature type="signal peptide" evidence="3">
    <location>
        <begin position="1"/>
        <end position="27"/>
    </location>
</feature>
<feature type="transmembrane region" description="Helical" evidence="2">
    <location>
        <begin position="242"/>
        <end position="264"/>
    </location>
</feature>
<evidence type="ECO:0000256" key="3">
    <source>
        <dbReference type="SAM" id="SignalP"/>
    </source>
</evidence>
<feature type="chain" id="PRO_5046198481" evidence="3">
    <location>
        <begin position="28"/>
        <end position="504"/>
    </location>
</feature>
<keyword evidence="2" id="KW-0812">Transmembrane</keyword>
<dbReference type="RefSeq" id="WP_318065934.1">
    <property type="nucleotide sequence ID" value="NZ_JAWONS010000280.1"/>
</dbReference>
<evidence type="ECO:0000313" key="4">
    <source>
        <dbReference type="EMBL" id="MDW2799749.1"/>
    </source>
</evidence>
<protein>
    <submittedName>
        <fullName evidence="4">Uncharacterized protein</fullName>
    </submittedName>
</protein>
<evidence type="ECO:0000256" key="2">
    <source>
        <dbReference type="SAM" id="Phobius"/>
    </source>
</evidence>
<proteinExistence type="predicted"/>
<name>A0ABU4GQ47_9CLOT</name>
<dbReference type="Proteomes" id="UP001276854">
    <property type="component" value="Unassembled WGS sequence"/>
</dbReference>
<evidence type="ECO:0000256" key="1">
    <source>
        <dbReference type="SAM" id="MobiDB-lite"/>
    </source>
</evidence>
<keyword evidence="2" id="KW-1133">Transmembrane helix</keyword>
<keyword evidence="5" id="KW-1185">Reference proteome</keyword>
<reference evidence="4 5" key="1">
    <citation type="submission" date="2023-10" db="EMBL/GenBank/DDBJ databases">
        <title>A novel Glycoside Hydrolase 43-Like Enzyme from Clostrdium boliviensis is an Endo-xylanase, and a Candidate for Xylooligosaccharides Production from Different Xylan Substrates.</title>
        <authorList>
            <person name="Alvarez M.T."/>
            <person name="Rocabado-Villegas L.R."/>
            <person name="Salas-Veizaga D.M."/>
            <person name="Linares-Pasten J.A."/>
            <person name="Gudmundsdottir E.E."/>
            <person name="Hreggvidsson G.O."/>
            <person name="Adlercreutz P."/>
            <person name="Nordberg Karlsson E."/>
        </authorList>
    </citation>
    <scope>NUCLEOTIDE SEQUENCE [LARGE SCALE GENOMIC DNA]</scope>
    <source>
        <strain evidence="4 5">E-1</strain>
    </source>
</reference>
<dbReference type="EMBL" id="JAWONS010000280">
    <property type="protein sequence ID" value="MDW2799749.1"/>
    <property type="molecule type" value="Genomic_DNA"/>
</dbReference>